<evidence type="ECO:0000256" key="10">
    <source>
        <dbReference type="ARBA" id="ARBA00023288"/>
    </source>
</evidence>
<comment type="caution">
    <text evidence="12">The sequence shown here is derived from an EMBL/GenBank/DDBJ whole genome shotgun (WGS) entry which is preliminary data.</text>
</comment>
<keyword evidence="8 11" id="KW-0472">Membrane</keyword>
<evidence type="ECO:0000256" key="2">
    <source>
        <dbReference type="ARBA" id="ARBA00008208"/>
    </source>
</evidence>
<keyword evidence="4" id="KW-1003">Cell membrane</keyword>
<protein>
    <recommendedName>
        <fullName evidence="3">Uncharacterized protein YtcA</fullName>
    </recommendedName>
</protein>
<feature type="transmembrane region" description="Helical" evidence="11">
    <location>
        <begin position="20"/>
        <end position="41"/>
    </location>
</feature>
<keyword evidence="10" id="KW-0449">Lipoprotein</keyword>
<keyword evidence="13" id="KW-1185">Reference proteome</keyword>
<dbReference type="Proteomes" id="UP000324738">
    <property type="component" value="Unassembled WGS sequence"/>
</dbReference>
<evidence type="ECO:0000313" key="13">
    <source>
        <dbReference type="Proteomes" id="UP000324738"/>
    </source>
</evidence>
<sequence>MSGCTGNSSPLVPMAGAYFPFWLICVAAGVVGAVLVRVLFVRLGIDEGLPLRLLVYCAVAAIIGFALAIFVFGR</sequence>
<gene>
    <name evidence="12" type="ORF">FPY71_16065</name>
</gene>
<evidence type="ECO:0000256" key="7">
    <source>
        <dbReference type="ARBA" id="ARBA00022989"/>
    </source>
</evidence>
<dbReference type="AlphaFoldDB" id="A0A5B0DRV4"/>
<dbReference type="EMBL" id="VTWH01000004">
    <property type="protein sequence ID" value="KAA0969103.1"/>
    <property type="molecule type" value="Genomic_DNA"/>
</dbReference>
<keyword evidence="5 11" id="KW-0812">Transmembrane</keyword>
<evidence type="ECO:0000256" key="5">
    <source>
        <dbReference type="ARBA" id="ARBA00022692"/>
    </source>
</evidence>
<proteinExistence type="inferred from homology"/>
<dbReference type="OrthoDB" id="5958921at2"/>
<evidence type="ECO:0000313" key="12">
    <source>
        <dbReference type="EMBL" id="KAA0969103.1"/>
    </source>
</evidence>
<keyword evidence="7 11" id="KW-1133">Transmembrane helix</keyword>
<dbReference type="InterPro" id="IPR031381">
    <property type="entry name" value="YtcA"/>
</dbReference>
<dbReference type="Pfam" id="PF17090">
    <property type="entry name" value="Ytca"/>
    <property type="match status" value="1"/>
</dbReference>
<evidence type="ECO:0000256" key="8">
    <source>
        <dbReference type="ARBA" id="ARBA00023136"/>
    </source>
</evidence>
<comment type="subcellular location">
    <subcellularLocation>
        <location evidence="1">Membrane</location>
        <topology evidence="1">Multi-pass membrane protein</topology>
    </subcellularLocation>
</comment>
<evidence type="ECO:0000256" key="9">
    <source>
        <dbReference type="ARBA" id="ARBA00023139"/>
    </source>
</evidence>
<organism evidence="12 13">
    <name type="scientific">Aureimonas fodinaquatilis</name>
    <dbReference type="NCBI Taxonomy" id="2565783"/>
    <lineage>
        <taxon>Bacteria</taxon>
        <taxon>Pseudomonadati</taxon>
        <taxon>Pseudomonadota</taxon>
        <taxon>Alphaproteobacteria</taxon>
        <taxon>Hyphomicrobiales</taxon>
        <taxon>Aurantimonadaceae</taxon>
        <taxon>Aureimonas</taxon>
    </lineage>
</organism>
<keyword evidence="9" id="KW-0564">Palmitate</keyword>
<evidence type="ECO:0000256" key="6">
    <source>
        <dbReference type="ARBA" id="ARBA00022729"/>
    </source>
</evidence>
<dbReference type="GO" id="GO:0016020">
    <property type="term" value="C:membrane"/>
    <property type="evidence" value="ECO:0007669"/>
    <property type="project" value="UniProtKB-SubCell"/>
</dbReference>
<keyword evidence="6" id="KW-0732">Signal</keyword>
<evidence type="ECO:0000256" key="11">
    <source>
        <dbReference type="SAM" id="Phobius"/>
    </source>
</evidence>
<comment type="similarity">
    <text evidence="2">Belongs to the YtcA family.</text>
</comment>
<feature type="transmembrane region" description="Helical" evidence="11">
    <location>
        <begin position="53"/>
        <end position="73"/>
    </location>
</feature>
<evidence type="ECO:0000256" key="3">
    <source>
        <dbReference type="ARBA" id="ARBA00021237"/>
    </source>
</evidence>
<evidence type="ECO:0000256" key="1">
    <source>
        <dbReference type="ARBA" id="ARBA00004141"/>
    </source>
</evidence>
<accession>A0A5B0DRV4</accession>
<name>A0A5B0DRV4_9HYPH</name>
<evidence type="ECO:0000256" key="4">
    <source>
        <dbReference type="ARBA" id="ARBA00022475"/>
    </source>
</evidence>
<reference evidence="12 13" key="1">
    <citation type="submission" date="2019-08" db="EMBL/GenBank/DDBJ databases">
        <title>Aureimonas fodiniaquatilis sp. nov., isolated from a coal mine wastewater.</title>
        <authorList>
            <person name="Kim W."/>
        </authorList>
    </citation>
    <scope>NUCLEOTIDE SEQUENCE [LARGE SCALE GENOMIC DNA]</scope>
    <source>
        <strain evidence="12 13">CAU 1482</strain>
    </source>
</reference>